<accession>A0AAV4S3Z8</accession>
<organism evidence="1 2">
    <name type="scientific">Caerostris extrusa</name>
    <name type="common">Bark spider</name>
    <name type="synonym">Caerostris bankana</name>
    <dbReference type="NCBI Taxonomy" id="172846"/>
    <lineage>
        <taxon>Eukaryota</taxon>
        <taxon>Metazoa</taxon>
        <taxon>Ecdysozoa</taxon>
        <taxon>Arthropoda</taxon>
        <taxon>Chelicerata</taxon>
        <taxon>Arachnida</taxon>
        <taxon>Araneae</taxon>
        <taxon>Araneomorphae</taxon>
        <taxon>Entelegynae</taxon>
        <taxon>Araneoidea</taxon>
        <taxon>Araneidae</taxon>
        <taxon>Caerostris</taxon>
    </lineage>
</organism>
<evidence type="ECO:0000313" key="1">
    <source>
        <dbReference type="EMBL" id="GIY29228.1"/>
    </source>
</evidence>
<evidence type="ECO:0000313" key="2">
    <source>
        <dbReference type="Proteomes" id="UP001054945"/>
    </source>
</evidence>
<dbReference type="EMBL" id="BPLR01009039">
    <property type="protein sequence ID" value="GIY29228.1"/>
    <property type="molecule type" value="Genomic_DNA"/>
</dbReference>
<proteinExistence type="predicted"/>
<gene>
    <name evidence="1" type="ORF">CEXT_239181</name>
</gene>
<comment type="caution">
    <text evidence="1">The sequence shown here is derived from an EMBL/GenBank/DDBJ whole genome shotgun (WGS) entry which is preliminary data.</text>
</comment>
<name>A0AAV4S3Z8_CAEEX</name>
<protein>
    <submittedName>
        <fullName evidence="1">Uncharacterized protein</fullName>
    </submittedName>
</protein>
<dbReference type="AlphaFoldDB" id="A0AAV4S3Z8"/>
<sequence>MFESFEQRVVGRGRRLFSASRRNNIEANHGSLFHRNAQIKEDFISISLLFQKRRIRVSDVYNLNISTEGDGPFGSAQFNNVVCESQMDFFRGK</sequence>
<reference evidence="1 2" key="1">
    <citation type="submission" date="2021-06" db="EMBL/GenBank/DDBJ databases">
        <title>Caerostris extrusa draft genome.</title>
        <authorList>
            <person name="Kono N."/>
            <person name="Arakawa K."/>
        </authorList>
    </citation>
    <scope>NUCLEOTIDE SEQUENCE [LARGE SCALE GENOMIC DNA]</scope>
</reference>
<keyword evidence="2" id="KW-1185">Reference proteome</keyword>
<dbReference type="Proteomes" id="UP001054945">
    <property type="component" value="Unassembled WGS sequence"/>
</dbReference>